<dbReference type="EMBL" id="JAUCDY010000015">
    <property type="protein sequence ID" value="MDM7858708.1"/>
    <property type="molecule type" value="Genomic_DNA"/>
</dbReference>
<gene>
    <name evidence="2" type="ORF">QEZ41_10555</name>
</gene>
<dbReference type="Proteomes" id="UP001241056">
    <property type="component" value="Unassembled WGS sequence"/>
</dbReference>
<dbReference type="SUPFAM" id="SSF56601">
    <property type="entry name" value="beta-lactamase/transpeptidase-like"/>
    <property type="match status" value="1"/>
</dbReference>
<evidence type="ECO:0000259" key="1">
    <source>
        <dbReference type="Pfam" id="PF00144"/>
    </source>
</evidence>
<keyword evidence="2" id="KW-0378">Hydrolase</keyword>
<proteinExistence type="predicted"/>
<evidence type="ECO:0000313" key="2">
    <source>
        <dbReference type="EMBL" id="MDM7858708.1"/>
    </source>
</evidence>
<dbReference type="Pfam" id="PF00144">
    <property type="entry name" value="Beta-lactamase"/>
    <property type="match status" value="1"/>
</dbReference>
<protein>
    <submittedName>
        <fullName evidence="2">Serine hydrolase domain-containing protein</fullName>
        <ecNumber evidence="2">3.1.1.103</ecNumber>
    </submittedName>
</protein>
<dbReference type="InterPro" id="IPR001466">
    <property type="entry name" value="Beta-lactam-related"/>
</dbReference>
<feature type="domain" description="Beta-lactamase-related" evidence="1">
    <location>
        <begin position="16"/>
        <end position="360"/>
    </location>
</feature>
<dbReference type="PANTHER" id="PTHR43319:SF3">
    <property type="entry name" value="BETA-LACTAMASE-RELATED DOMAIN-CONTAINING PROTEIN"/>
    <property type="match status" value="1"/>
</dbReference>
<organism evidence="2 3">
    <name type="scientific">Thiopseudomonas acetoxidans</name>
    <dbReference type="NCBI Taxonomy" id="3041622"/>
    <lineage>
        <taxon>Bacteria</taxon>
        <taxon>Pseudomonadati</taxon>
        <taxon>Pseudomonadota</taxon>
        <taxon>Gammaproteobacteria</taxon>
        <taxon>Pseudomonadales</taxon>
        <taxon>Pseudomonadaceae</taxon>
        <taxon>Thiopseudomonas</taxon>
    </lineage>
</organism>
<dbReference type="RefSeq" id="WP_289411516.1">
    <property type="nucleotide sequence ID" value="NZ_JAUCDY010000015.1"/>
</dbReference>
<evidence type="ECO:0000313" key="3">
    <source>
        <dbReference type="Proteomes" id="UP001241056"/>
    </source>
</evidence>
<dbReference type="EC" id="3.1.1.103" evidence="2"/>
<dbReference type="GO" id="GO:0016787">
    <property type="term" value="F:hydrolase activity"/>
    <property type="evidence" value="ECO:0007669"/>
    <property type="project" value="UniProtKB-KW"/>
</dbReference>
<dbReference type="InterPro" id="IPR052907">
    <property type="entry name" value="Beta-lactamase/esterase"/>
</dbReference>
<reference evidence="2 3" key="1">
    <citation type="submission" date="2023-06" db="EMBL/GenBank/DDBJ databases">
        <title>Thiopseudomonas sp. CY1220 draft genome sequence.</title>
        <authorList>
            <person name="Zhao G."/>
            <person name="An M."/>
        </authorList>
    </citation>
    <scope>NUCLEOTIDE SEQUENCE [LARGE SCALE GENOMIC DNA]</scope>
    <source>
        <strain evidence="2 3">CY1220</strain>
    </source>
</reference>
<sequence>MNIEGYFAPEFTPVAEAFAQILQQPEQRGAALCVQIAGDTVIDIWGGIQDRVGQQPWQRDTLVNVFSCGKPLLAVVTLQLVQEGKLQLEAPAADYWPEFAVLGKETITVRQLLSHQAGLPAIEQQLPAEALYDWYAMTEALEQQQPWWPPGTAHGYAPMTYGWLLGELIQRVGGRSAGKAIAQRISEPLGLDFYVGVHDSDLARISDTSRIKGAQGDAQAQRLLQAIMQPQSMASRAFANPPSMLTSSNKQQWRTLEQPAATGHCDARALAGFYMALLQGRLLDAELLAQMQQEHAYGADKTLLTTTRFGLGCMLEQADNASASYALGVQAFGHPGAGGSLGCAAPELELSMAFVTNSLDLYVLIDPRAQWLNKQIKQCL</sequence>
<comment type="caution">
    <text evidence="2">The sequence shown here is derived from an EMBL/GenBank/DDBJ whole genome shotgun (WGS) entry which is preliminary data.</text>
</comment>
<dbReference type="PANTHER" id="PTHR43319">
    <property type="entry name" value="BETA-LACTAMASE-RELATED"/>
    <property type="match status" value="1"/>
</dbReference>
<keyword evidence="3" id="KW-1185">Reference proteome</keyword>
<dbReference type="Gene3D" id="3.40.710.10">
    <property type="entry name" value="DD-peptidase/beta-lactamase superfamily"/>
    <property type="match status" value="1"/>
</dbReference>
<accession>A0ABT7SR94</accession>
<dbReference type="InterPro" id="IPR012338">
    <property type="entry name" value="Beta-lactam/transpept-like"/>
</dbReference>
<name>A0ABT7SR94_9GAMM</name>